<organism evidence="2 3">
    <name type="scientific">Yarrowia lipolytica</name>
    <name type="common">Candida lipolytica</name>
    <dbReference type="NCBI Taxonomy" id="4952"/>
    <lineage>
        <taxon>Eukaryota</taxon>
        <taxon>Fungi</taxon>
        <taxon>Dikarya</taxon>
        <taxon>Ascomycota</taxon>
        <taxon>Saccharomycotina</taxon>
        <taxon>Dipodascomycetes</taxon>
        <taxon>Dipodascales</taxon>
        <taxon>Dipodascales incertae sedis</taxon>
        <taxon>Yarrowia</taxon>
    </lineage>
</organism>
<dbReference type="AlphaFoldDB" id="A0A1D8N7Q2"/>
<evidence type="ECO:0000256" key="1">
    <source>
        <dbReference type="SAM" id="Phobius"/>
    </source>
</evidence>
<dbReference type="GeneID" id="94582735"/>
<reference evidence="2 3" key="1">
    <citation type="journal article" date="2016" name="PLoS ONE">
        <title>Sequence Assembly of Yarrowia lipolytica Strain W29/CLIB89 Shows Transposable Element Diversity.</title>
        <authorList>
            <person name="Magnan C."/>
            <person name="Yu J."/>
            <person name="Chang I."/>
            <person name="Jahn E."/>
            <person name="Kanomata Y."/>
            <person name="Wu J."/>
            <person name="Zeller M."/>
            <person name="Oakes M."/>
            <person name="Baldi P."/>
            <person name="Sandmeyer S."/>
        </authorList>
    </citation>
    <scope>NUCLEOTIDE SEQUENCE [LARGE SCALE GENOMIC DNA]</scope>
    <source>
        <strain evidence="3">CLIB89(W29)</strain>
    </source>
</reference>
<keyword evidence="1" id="KW-0812">Transmembrane</keyword>
<keyword evidence="1" id="KW-1133">Transmembrane helix</keyword>
<feature type="transmembrane region" description="Helical" evidence="1">
    <location>
        <begin position="83"/>
        <end position="104"/>
    </location>
</feature>
<name>A0A1D8N7Q2_YARLL</name>
<dbReference type="RefSeq" id="XP_068138188.1">
    <property type="nucleotide sequence ID" value="XM_068282087.1"/>
</dbReference>
<proteinExistence type="predicted"/>
<keyword evidence="1" id="KW-0472">Membrane</keyword>
<dbReference type="Proteomes" id="UP000182444">
    <property type="component" value="Chromosome 1B"/>
</dbReference>
<sequence length="108" mass="12001">MTDVQRFSLSLSKTQLKVVGIVHPHTPPHRFSKKQPPSSFTNILLINPLAKLKPDDAVLEVLLTCPTLSGAKTRDYVKSHNRFFCEGLLPSLIPPIIAFLYSAVTSNF</sequence>
<evidence type="ECO:0000313" key="2">
    <source>
        <dbReference type="EMBL" id="AOW01652.1"/>
    </source>
</evidence>
<evidence type="ECO:0000313" key="3">
    <source>
        <dbReference type="Proteomes" id="UP000182444"/>
    </source>
</evidence>
<dbReference type="EMBL" id="CP017554">
    <property type="protein sequence ID" value="AOW01652.1"/>
    <property type="molecule type" value="Genomic_DNA"/>
</dbReference>
<accession>A0A1D8N7Q2</accession>
<protein>
    <submittedName>
        <fullName evidence="2">Uncharacterized protein</fullName>
    </submittedName>
</protein>
<dbReference type="VEuPathDB" id="FungiDB:YALI1_B17998g"/>
<gene>
    <name evidence="2" type="ORF">YALI1_B17998g</name>
</gene>